<sequence>MPRRYGADGTRLWNGKTPEEFTEADAYRFMAETEAVLQRKELMDDPAQPAPASEKEEFYLSKKDDVLLTPEQIVAEERRWLFDAPIAELAEVKGVSIDEAVKMRTDAVLQEAVVPITVSVRPIEPQGKLIGFASVNFGGVVIDDFKVVDGKNGIFLGAPSKPDPASRTGYRTTVRIPDRATQERINAAGVEAYHAAVEQLVARAQAVRPAPIKEQMAEAAKQAGKENAARPAPAKAKEARNDR</sequence>
<name>A0A174GW84_9FIRM</name>
<dbReference type="InterPro" id="IPR007170">
    <property type="entry name" value="SpoVG"/>
</dbReference>
<evidence type="ECO:0000256" key="1">
    <source>
        <dbReference type="SAM" id="MobiDB-lite"/>
    </source>
</evidence>
<dbReference type="GO" id="GO:0030435">
    <property type="term" value="P:sporulation resulting in formation of a cellular spore"/>
    <property type="evidence" value="ECO:0007669"/>
    <property type="project" value="InterPro"/>
</dbReference>
<dbReference type="RefSeq" id="WP_055228201.1">
    <property type="nucleotide sequence ID" value="NZ_CYYV01000012.1"/>
</dbReference>
<dbReference type="AlphaFoldDB" id="A0A174GW84"/>
<dbReference type="SUPFAM" id="SSF160537">
    <property type="entry name" value="SpoVG-like"/>
    <property type="match status" value="1"/>
</dbReference>
<organism evidence="2 3">
    <name type="scientific">Fusicatenibacter saccharivorans</name>
    <dbReference type="NCBI Taxonomy" id="1150298"/>
    <lineage>
        <taxon>Bacteria</taxon>
        <taxon>Bacillati</taxon>
        <taxon>Bacillota</taxon>
        <taxon>Clostridia</taxon>
        <taxon>Lachnospirales</taxon>
        <taxon>Lachnospiraceae</taxon>
        <taxon>Fusicatenibacter</taxon>
    </lineage>
</organism>
<proteinExistence type="predicted"/>
<evidence type="ECO:0000313" key="2">
    <source>
        <dbReference type="EMBL" id="CUO65316.1"/>
    </source>
</evidence>
<reference evidence="2 3" key="1">
    <citation type="submission" date="2015-09" db="EMBL/GenBank/DDBJ databases">
        <authorList>
            <consortium name="Pathogen Informatics"/>
        </authorList>
    </citation>
    <scope>NUCLEOTIDE SEQUENCE [LARGE SCALE GENOMIC DNA]</scope>
    <source>
        <strain evidence="2 3">2789STDY5608849</strain>
    </source>
</reference>
<dbReference type="Gene3D" id="3.30.1120.40">
    <property type="entry name" value="Stage V sporulation protein G"/>
    <property type="match status" value="1"/>
</dbReference>
<dbReference type="Pfam" id="PF04026">
    <property type="entry name" value="SpoVG"/>
    <property type="match status" value="1"/>
</dbReference>
<evidence type="ECO:0000313" key="3">
    <source>
        <dbReference type="Proteomes" id="UP000095706"/>
    </source>
</evidence>
<protein>
    <submittedName>
        <fullName evidence="2">Regulatory protein SpoVG</fullName>
    </submittedName>
</protein>
<gene>
    <name evidence="2" type="ORF">ERS852406_02478</name>
</gene>
<accession>A0A174GW84</accession>
<dbReference type="Proteomes" id="UP000095706">
    <property type="component" value="Unassembled WGS sequence"/>
</dbReference>
<dbReference type="EMBL" id="CYYV01000012">
    <property type="protein sequence ID" value="CUO65316.1"/>
    <property type="molecule type" value="Genomic_DNA"/>
</dbReference>
<feature type="region of interest" description="Disordered" evidence="1">
    <location>
        <begin position="215"/>
        <end position="243"/>
    </location>
</feature>
<dbReference type="InterPro" id="IPR036751">
    <property type="entry name" value="SpoVG_sf"/>
</dbReference>